<dbReference type="EMBL" id="FNIJ01000003">
    <property type="protein sequence ID" value="SDN48558.1"/>
    <property type="molecule type" value="Genomic_DNA"/>
</dbReference>
<dbReference type="PANTHER" id="PTHR45649">
    <property type="entry name" value="AMINO-ACID PERMEASE BAT1"/>
    <property type="match status" value="1"/>
</dbReference>
<evidence type="ECO:0000256" key="5">
    <source>
        <dbReference type="ARBA" id="ARBA00023136"/>
    </source>
</evidence>
<keyword evidence="4 7" id="KW-1133">Transmembrane helix</keyword>
<keyword evidence="3 7" id="KW-0812">Transmembrane</keyword>
<feature type="transmembrane region" description="Helical" evidence="7">
    <location>
        <begin position="385"/>
        <end position="408"/>
    </location>
</feature>
<dbReference type="Proteomes" id="UP000242957">
    <property type="component" value="Unassembled WGS sequence"/>
</dbReference>
<evidence type="ECO:0000313" key="8">
    <source>
        <dbReference type="EMBL" id="SDN48558.1"/>
    </source>
</evidence>
<sequence length="509" mass="53866">MSGSPASRAAAAVDHDAEQLKALGYSSNFERSMSLWENFSLGFTYLSPVVGVYTLFGLCLAAGGPPMFWTYLLIGLGQLLVCLVFCEVVSQFPISGGVYPWARRLVGKRWAWMVGWVYAWALCASIAGIAVGASPYMAAMLGFEMHGDAAIAIALGLIAISTVLNLSGTKLLARVAMFGFICELGGALLVGGYLLIFERHNDFSVLFNTFDISIDGSYWPAFLAASLAGLFQYYGFEACGDVAEETPNPGRMIPKTMRMTIYIGGAAAMFACLALILSVPDIQAVINGEDTDPVNTILANAFGPVGSKLVMAVVMVSFVSCVLSLQAAASRLLFAYARDEMIVGSGMLKRLNDNHVPAFALIVAGVMPAAIVCLGLFMADAVATIVGFAAIGIYVSFQLIVVAALIARAKGWLPSGQFSLGKWGLIVNVAALVYGVAAITNMVWPRTPDAPWYMNYSMILTTAVVLGAGLVYMLLARPYDRGTAPAGDAHRISGRQPSARASGALADPA</sequence>
<feature type="transmembrane region" description="Helical" evidence="7">
    <location>
        <begin position="149"/>
        <end position="168"/>
    </location>
</feature>
<accession>A0A1H0BSD3</accession>
<name>A0A1H0BSD3_9PSED</name>
<dbReference type="RefSeq" id="WP_084311562.1">
    <property type="nucleotide sequence ID" value="NZ_FNIJ01000003.1"/>
</dbReference>
<feature type="transmembrane region" description="Helical" evidence="7">
    <location>
        <begin position="41"/>
        <end position="63"/>
    </location>
</feature>
<evidence type="ECO:0000256" key="1">
    <source>
        <dbReference type="ARBA" id="ARBA00004141"/>
    </source>
</evidence>
<dbReference type="GO" id="GO:0022857">
    <property type="term" value="F:transmembrane transporter activity"/>
    <property type="evidence" value="ECO:0007669"/>
    <property type="project" value="InterPro"/>
</dbReference>
<keyword evidence="2" id="KW-0813">Transport</keyword>
<feature type="transmembrane region" description="Helical" evidence="7">
    <location>
        <begin position="420"/>
        <end position="444"/>
    </location>
</feature>
<dbReference type="AlphaFoldDB" id="A0A1H0BSD3"/>
<reference evidence="9" key="1">
    <citation type="submission" date="2016-10" db="EMBL/GenBank/DDBJ databases">
        <authorList>
            <person name="Varghese N."/>
            <person name="Submissions S."/>
        </authorList>
    </citation>
    <scope>NUCLEOTIDE SEQUENCE [LARGE SCALE GENOMIC DNA]</scope>
    <source>
        <strain evidence="9">JCM 21621</strain>
    </source>
</reference>
<feature type="transmembrane region" description="Helical" evidence="7">
    <location>
        <begin position="358"/>
        <end position="379"/>
    </location>
</feature>
<evidence type="ECO:0000256" key="3">
    <source>
        <dbReference type="ARBA" id="ARBA00022692"/>
    </source>
</evidence>
<dbReference type="PIRSF" id="PIRSF006060">
    <property type="entry name" value="AA_transporter"/>
    <property type="match status" value="1"/>
</dbReference>
<feature type="transmembrane region" description="Helical" evidence="7">
    <location>
        <begin position="309"/>
        <end position="337"/>
    </location>
</feature>
<feature type="transmembrane region" description="Helical" evidence="7">
    <location>
        <begin position="110"/>
        <end position="137"/>
    </location>
</feature>
<comment type="subcellular location">
    <subcellularLocation>
        <location evidence="1">Membrane</location>
        <topology evidence="1">Multi-pass membrane protein</topology>
    </subcellularLocation>
</comment>
<evidence type="ECO:0000256" key="6">
    <source>
        <dbReference type="SAM" id="MobiDB-lite"/>
    </source>
</evidence>
<organism evidence="8 9">
    <name type="scientific">Pseudomonas jinjuensis</name>
    <dbReference type="NCBI Taxonomy" id="198616"/>
    <lineage>
        <taxon>Bacteria</taxon>
        <taxon>Pseudomonadati</taxon>
        <taxon>Pseudomonadota</taxon>
        <taxon>Gammaproteobacteria</taxon>
        <taxon>Pseudomonadales</taxon>
        <taxon>Pseudomonadaceae</taxon>
        <taxon>Pseudomonas</taxon>
    </lineage>
</organism>
<dbReference type="InterPro" id="IPR002293">
    <property type="entry name" value="AA/rel_permease1"/>
</dbReference>
<evidence type="ECO:0000256" key="4">
    <source>
        <dbReference type="ARBA" id="ARBA00022989"/>
    </source>
</evidence>
<dbReference type="Gene3D" id="1.20.1740.10">
    <property type="entry name" value="Amino acid/polyamine transporter I"/>
    <property type="match status" value="1"/>
</dbReference>
<gene>
    <name evidence="8" type="ORF">SAMN05216193_103177</name>
</gene>
<feature type="transmembrane region" description="Helical" evidence="7">
    <location>
        <begin position="175"/>
        <end position="197"/>
    </location>
</feature>
<dbReference type="PANTHER" id="PTHR45649:SF26">
    <property type="entry name" value="OS04G0435100 PROTEIN"/>
    <property type="match status" value="1"/>
</dbReference>
<evidence type="ECO:0000256" key="7">
    <source>
        <dbReference type="SAM" id="Phobius"/>
    </source>
</evidence>
<keyword evidence="9" id="KW-1185">Reference proteome</keyword>
<evidence type="ECO:0000256" key="2">
    <source>
        <dbReference type="ARBA" id="ARBA00022448"/>
    </source>
</evidence>
<dbReference type="Pfam" id="PF13520">
    <property type="entry name" value="AA_permease_2"/>
    <property type="match status" value="1"/>
</dbReference>
<evidence type="ECO:0000313" key="9">
    <source>
        <dbReference type="Proteomes" id="UP000242957"/>
    </source>
</evidence>
<keyword evidence="5 7" id="KW-0472">Membrane</keyword>
<protein>
    <submittedName>
        <fullName evidence="8">Amino acid transporter</fullName>
    </submittedName>
</protein>
<dbReference type="STRING" id="198616.SAMN05216193_103177"/>
<feature type="transmembrane region" description="Helical" evidence="7">
    <location>
        <begin position="69"/>
        <end position="89"/>
    </location>
</feature>
<feature type="region of interest" description="Disordered" evidence="6">
    <location>
        <begin position="486"/>
        <end position="509"/>
    </location>
</feature>
<feature type="transmembrane region" description="Helical" evidence="7">
    <location>
        <begin position="217"/>
        <end position="236"/>
    </location>
</feature>
<dbReference type="GO" id="GO:0016020">
    <property type="term" value="C:membrane"/>
    <property type="evidence" value="ECO:0007669"/>
    <property type="project" value="UniProtKB-SubCell"/>
</dbReference>
<proteinExistence type="predicted"/>
<feature type="transmembrane region" description="Helical" evidence="7">
    <location>
        <begin position="456"/>
        <end position="475"/>
    </location>
</feature>
<dbReference type="OrthoDB" id="7281735at2"/>
<feature type="transmembrane region" description="Helical" evidence="7">
    <location>
        <begin position="257"/>
        <end position="279"/>
    </location>
</feature>